<keyword evidence="1" id="KW-1133">Transmembrane helix</keyword>
<evidence type="ECO:0000256" key="1">
    <source>
        <dbReference type="SAM" id="Phobius"/>
    </source>
</evidence>
<gene>
    <name evidence="2" type="ORF">BRO54_1533</name>
</gene>
<comment type="caution">
    <text evidence="2">The sequence shown here is derived from an EMBL/GenBank/DDBJ whole genome shotgun (WGS) entry which is preliminary data.</text>
</comment>
<name>A0A1Q5T374_9BACL</name>
<proteinExistence type="predicted"/>
<keyword evidence="1" id="KW-0812">Transmembrane</keyword>
<protein>
    <submittedName>
        <fullName evidence="2">Uncharacterized protein</fullName>
    </submittedName>
</protein>
<evidence type="ECO:0000313" key="3">
    <source>
        <dbReference type="Proteomes" id="UP000186030"/>
    </source>
</evidence>
<accession>A0A1Q5T374</accession>
<dbReference type="AlphaFoldDB" id="A0A1Q5T374"/>
<evidence type="ECO:0000313" key="2">
    <source>
        <dbReference type="EMBL" id="OKO94654.1"/>
    </source>
</evidence>
<reference evidence="3" key="2">
    <citation type="submission" date="2017-01" db="EMBL/GenBank/DDBJ databases">
        <title>Genome sequencing and annotation of Geobacillus sp. 1017, a Hydrocarbon-Oxidizing Thermophilic Bacterium Isolated from a Heavy Oil Reservoir (China).</title>
        <authorList>
            <person name="Kadnikov V.V."/>
            <person name="Mardanov A.V."/>
            <person name="Poltaraus A.B."/>
            <person name="Sokolova D.S."/>
            <person name="Semenova E.M."/>
            <person name="Ravin N.V."/>
            <person name="Tourova T.P."/>
            <person name="Nazina T.N."/>
        </authorList>
    </citation>
    <scope>NUCLEOTIDE SEQUENCE [LARGE SCALE GENOMIC DNA]</scope>
    <source>
        <strain evidence="3">1017</strain>
    </source>
</reference>
<sequence length="40" mass="4859">MKNSDTDFGAFVVWRWRRPAVVFLFLFRFGYINSIWMNVA</sequence>
<reference evidence="2 3" key="1">
    <citation type="submission" date="2016-11" db="EMBL/GenBank/DDBJ databases">
        <authorList>
            <person name="Kadnikov V."/>
            <person name="Nazina T."/>
        </authorList>
    </citation>
    <scope>NUCLEOTIDE SEQUENCE [LARGE SCALE GENOMIC DNA]</scope>
    <source>
        <strain evidence="2 3">1017</strain>
    </source>
</reference>
<feature type="transmembrane region" description="Helical" evidence="1">
    <location>
        <begin position="20"/>
        <end position="39"/>
    </location>
</feature>
<dbReference type="EMBL" id="MQMG01000015">
    <property type="protein sequence ID" value="OKO94654.1"/>
    <property type="molecule type" value="Genomic_DNA"/>
</dbReference>
<organism evidence="2 3">
    <name type="scientific">Geobacillus proteiniphilus</name>
    <dbReference type="NCBI Taxonomy" id="860353"/>
    <lineage>
        <taxon>Bacteria</taxon>
        <taxon>Bacillati</taxon>
        <taxon>Bacillota</taxon>
        <taxon>Bacilli</taxon>
        <taxon>Bacillales</taxon>
        <taxon>Anoxybacillaceae</taxon>
        <taxon>Geobacillus</taxon>
    </lineage>
</organism>
<dbReference type="Proteomes" id="UP000186030">
    <property type="component" value="Unassembled WGS sequence"/>
</dbReference>
<keyword evidence="1" id="KW-0472">Membrane</keyword>